<dbReference type="InterPro" id="IPR036259">
    <property type="entry name" value="MFS_trans_sf"/>
</dbReference>
<protein>
    <submittedName>
        <fullName evidence="8">MFS transporter</fullName>
    </submittedName>
</protein>
<evidence type="ECO:0000256" key="7">
    <source>
        <dbReference type="SAM" id="Phobius"/>
    </source>
</evidence>
<keyword evidence="6 7" id="KW-0472">Membrane</keyword>
<feature type="transmembrane region" description="Helical" evidence="7">
    <location>
        <begin position="33"/>
        <end position="57"/>
    </location>
</feature>
<keyword evidence="2" id="KW-0813">Transport</keyword>
<evidence type="ECO:0000256" key="6">
    <source>
        <dbReference type="ARBA" id="ARBA00023136"/>
    </source>
</evidence>
<keyword evidence="5 7" id="KW-1133">Transmembrane helix</keyword>
<dbReference type="InterPro" id="IPR010290">
    <property type="entry name" value="TM_effector"/>
</dbReference>
<feature type="transmembrane region" description="Helical" evidence="7">
    <location>
        <begin position="63"/>
        <end position="84"/>
    </location>
</feature>
<comment type="subcellular location">
    <subcellularLocation>
        <location evidence="1">Cell membrane</location>
        <topology evidence="1">Multi-pass membrane protein</topology>
    </subcellularLocation>
</comment>
<dbReference type="PANTHER" id="PTHR23513:SF11">
    <property type="entry name" value="STAPHYLOFERRIN A TRANSPORTER"/>
    <property type="match status" value="1"/>
</dbReference>
<dbReference type="Proteomes" id="UP000599074">
    <property type="component" value="Unassembled WGS sequence"/>
</dbReference>
<feature type="transmembrane region" description="Helical" evidence="7">
    <location>
        <begin position="235"/>
        <end position="256"/>
    </location>
</feature>
<evidence type="ECO:0000256" key="2">
    <source>
        <dbReference type="ARBA" id="ARBA00022448"/>
    </source>
</evidence>
<feature type="transmembrane region" description="Helical" evidence="7">
    <location>
        <begin position="364"/>
        <end position="383"/>
    </location>
</feature>
<organism evidence="8 9">
    <name type="scientific">Planosporangium mesophilum</name>
    <dbReference type="NCBI Taxonomy" id="689768"/>
    <lineage>
        <taxon>Bacteria</taxon>
        <taxon>Bacillati</taxon>
        <taxon>Actinomycetota</taxon>
        <taxon>Actinomycetes</taxon>
        <taxon>Micromonosporales</taxon>
        <taxon>Micromonosporaceae</taxon>
        <taxon>Planosporangium</taxon>
    </lineage>
</organism>
<proteinExistence type="predicted"/>
<feature type="transmembrane region" description="Helical" evidence="7">
    <location>
        <begin position="395"/>
        <end position="415"/>
    </location>
</feature>
<reference evidence="8" key="1">
    <citation type="submission" date="2021-01" db="EMBL/GenBank/DDBJ databases">
        <title>Whole genome shotgun sequence of Planosporangium mesophilum NBRC 109066.</title>
        <authorList>
            <person name="Komaki H."/>
            <person name="Tamura T."/>
        </authorList>
    </citation>
    <scope>NUCLEOTIDE SEQUENCE</scope>
    <source>
        <strain evidence="8">NBRC 109066</strain>
    </source>
</reference>
<dbReference type="SUPFAM" id="SSF103473">
    <property type="entry name" value="MFS general substrate transporter"/>
    <property type="match status" value="1"/>
</dbReference>
<feature type="transmembrane region" description="Helical" evidence="7">
    <location>
        <begin position="306"/>
        <end position="324"/>
    </location>
</feature>
<keyword evidence="9" id="KW-1185">Reference proteome</keyword>
<feature type="transmembrane region" description="Helical" evidence="7">
    <location>
        <begin position="330"/>
        <end position="352"/>
    </location>
</feature>
<name>A0A8J3THU0_9ACTN</name>
<feature type="transmembrane region" description="Helical" evidence="7">
    <location>
        <begin position="96"/>
        <end position="117"/>
    </location>
</feature>
<dbReference type="GO" id="GO:0005886">
    <property type="term" value="C:plasma membrane"/>
    <property type="evidence" value="ECO:0007669"/>
    <property type="project" value="UniProtKB-SubCell"/>
</dbReference>
<dbReference type="Gene3D" id="1.20.1250.20">
    <property type="entry name" value="MFS general substrate transporter like domains"/>
    <property type="match status" value="1"/>
</dbReference>
<keyword evidence="3" id="KW-1003">Cell membrane</keyword>
<dbReference type="CDD" id="cd06173">
    <property type="entry name" value="MFS_MefA_like"/>
    <property type="match status" value="1"/>
</dbReference>
<accession>A0A8J3THU0</accession>
<feature type="transmembrane region" description="Helical" evidence="7">
    <location>
        <begin position="156"/>
        <end position="184"/>
    </location>
</feature>
<dbReference type="PANTHER" id="PTHR23513">
    <property type="entry name" value="INTEGRAL MEMBRANE EFFLUX PROTEIN-RELATED"/>
    <property type="match status" value="1"/>
</dbReference>
<feature type="transmembrane region" description="Helical" evidence="7">
    <location>
        <begin position="276"/>
        <end position="297"/>
    </location>
</feature>
<comment type="caution">
    <text evidence="8">The sequence shown here is derived from an EMBL/GenBank/DDBJ whole genome shotgun (WGS) entry which is preliminary data.</text>
</comment>
<keyword evidence="4 7" id="KW-0812">Transmembrane</keyword>
<feature type="transmembrane region" description="Helical" evidence="7">
    <location>
        <begin position="190"/>
        <end position="208"/>
    </location>
</feature>
<evidence type="ECO:0000256" key="1">
    <source>
        <dbReference type="ARBA" id="ARBA00004651"/>
    </source>
</evidence>
<evidence type="ECO:0000313" key="8">
    <source>
        <dbReference type="EMBL" id="GII25891.1"/>
    </source>
</evidence>
<evidence type="ECO:0000256" key="4">
    <source>
        <dbReference type="ARBA" id="ARBA00022692"/>
    </source>
</evidence>
<gene>
    <name evidence="8" type="ORF">Pme01_54880</name>
</gene>
<feature type="transmembrane region" description="Helical" evidence="7">
    <location>
        <begin position="123"/>
        <end position="144"/>
    </location>
</feature>
<evidence type="ECO:0000256" key="5">
    <source>
        <dbReference type="ARBA" id="ARBA00022989"/>
    </source>
</evidence>
<dbReference type="EMBL" id="BOON01000060">
    <property type="protein sequence ID" value="GII25891.1"/>
    <property type="molecule type" value="Genomic_DNA"/>
</dbReference>
<dbReference type="AlphaFoldDB" id="A0A8J3THU0"/>
<sequence>MSSDRRTRNNRVISGGIRVRPMFGALRQYNYRLWATADLISITGTWMQVLGVNWYLLQTTGSAAKMGLGILLQSLPVLLLGPYAGALADRIRPRPLLVVSQLVHAGLGAALAVVVLAGSHAIWPVYLISFLGGVVSAIDGPALGRFGSMVVGPESLGNALALGSLINSTGRIVGMSIGGVLVAAAGAGPLFAANAVSFLAVVAALLLMRPREWHRLAGSSDAPATERGVRAGFAYLLRQPVVLVTLALSRVLGMLGRNYQVTMAAMSAGPLHAGGAGYGLLSTVFAVGTVLGALVAAQRPRLSHRLLLGAGALASALQVVSGLAPSLMTFAAVLLPIASAAVVIDTTVAARVQLDTREDMRGRVVAAMGSVGSLSGMAGAPLLGWVSESMGPRTALVLAGAACLVACAVAGALLVRLTTPGRAVKTASAFSAA</sequence>
<evidence type="ECO:0000256" key="3">
    <source>
        <dbReference type="ARBA" id="ARBA00022475"/>
    </source>
</evidence>
<evidence type="ECO:0000313" key="9">
    <source>
        <dbReference type="Proteomes" id="UP000599074"/>
    </source>
</evidence>
<dbReference type="Pfam" id="PF05977">
    <property type="entry name" value="MFS_3"/>
    <property type="match status" value="1"/>
</dbReference>